<evidence type="ECO:0000313" key="2">
    <source>
        <dbReference type="EMBL" id="ADK25974.1"/>
    </source>
</evidence>
<proteinExistence type="predicted"/>
<dbReference type="Gene3D" id="6.10.140.1230">
    <property type="match status" value="1"/>
</dbReference>
<reference evidence="2" key="1">
    <citation type="journal article" date="2010" name="Trends Microbiol.">
        <title>Distinct gene set in two different lineages of ammonia-oxidizing archaea supports the phylum Thaumarchaeota.</title>
        <authorList>
            <person name="Spang A."/>
            <person name="Hatzenpichler R."/>
            <person name="Brochier-Armanet C."/>
            <person name="Rattei T."/>
            <person name="Tischler P."/>
            <person name="Spieck E."/>
            <person name="Streit W."/>
            <person name="Stahl D.A."/>
            <person name="Wagner M."/>
            <person name="Schleper C."/>
        </authorList>
    </citation>
    <scope>NUCLEOTIDE SEQUENCE</scope>
    <source>
        <strain evidence="2">Enrichment culture Ga9.2</strain>
    </source>
</reference>
<evidence type="ECO:0000256" key="1">
    <source>
        <dbReference type="SAM" id="MobiDB-lite"/>
    </source>
</evidence>
<dbReference type="AlphaFoldDB" id="D9ZB77"/>
<organism evidence="2">
    <name type="scientific">Candidatus Nitrososphaera gargensis</name>
    <dbReference type="NCBI Taxonomy" id="497727"/>
    <lineage>
        <taxon>Archaea</taxon>
        <taxon>Nitrososphaerota</taxon>
        <taxon>Nitrososphaeria</taxon>
        <taxon>Nitrososphaerales</taxon>
        <taxon>Nitrososphaeraceae</taxon>
        <taxon>Nitrososphaera</taxon>
    </lineage>
</organism>
<sequence length="217" mass="23672">MTGFDKNWSNQSRASASEKLKESLRPQGPLKPRIETAVNKLQLQTSKLDTMITKLNERDASLFRRVVDAMQRHDTDSAKVLSNELAEVRKIARTLGQARMALEQVSMRLSTIHEMGDAMVALGPAISSIKSLKPSLGRFVPGADSEINNMQTLLNGIMMESLQGSSVGIELNTSAGGADIDQIMMEASAVAEQKVNDKFPSIPAGSFRISDTESHQQ</sequence>
<feature type="region of interest" description="Disordered" evidence="1">
    <location>
        <begin position="1"/>
        <end position="30"/>
    </location>
</feature>
<name>D9ZB77_9ARCH</name>
<protein>
    <submittedName>
        <fullName evidence="2">ESCRT-III 3</fullName>
    </submittedName>
</protein>
<accession>D9ZB77</accession>
<dbReference type="EMBL" id="GU797808">
    <property type="protein sequence ID" value="ADK25974.1"/>
    <property type="molecule type" value="Genomic_DNA"/>
</dbReference>
<dbReference type="OMA" id="VAPDIWI"/>
<feature type="non-terminal residue" evidence="2">
    <location>
        <position position="217"/>
    </location>
</feature>